<dbReference type="EMBL" id="GBRH01168945">
    <property type="protein sequence ID" value="JAE28951.1"/>
    <property type="molecule type" value="Transcribed_RNA"/>
</dbReference>
<reference evidence="2" key="1">
    <citation type="submission" date="2014-09" db="EMBL/GenBank/DDBJ databases">
        <authorList>
            <person name="Magalhaes I.L.F."/>
            <person name="Oliveira U."/>
            <person name="Santos F.R."/>
            <person name="Vidigal T.H.D.A."/>
            <person name="Brescovit A.D."/>
            <person name="Santos A.J."/>
        </authorList>
    </citation>
    <scope>NUCLEOTIDE SEQUENCE</scope>
    <source>
        <tissue evidence="2">Shoot tissue taken approximately 20 cm above the soil surface</tissue>
    </source>
</reference>
<feature type="region of interest" description="Disordered" evidence="1">
    <location>
        <begin position="82"/>
        <end position="122"/>
    </location>
</feature>
<evidence type="ECO:0000256" key="1">
    <source>
        <dbReference type="SAM" id="MobiDB-lite"/>
    </source>
</evidence>
<protein>
    <submittedName>
        <fullName evidence="2">Uncharacterized protein</fullName>
    </submittedName>
</protein>
<evidence type="ECO:0000313" key="2">
    <source>
        <dbReference type="EMBL" id="JAE28951.1"/>
    </source>
</evidence>
<dbReference type="AlphaFoldDB" id="A0A0A9H292"/>
<proteinExistence type="predicted"/>
<accession>A0A0A9H292</accession>
<reference evidence="2" key="2">
    <citation type="journal article" date="2015" name="Data Brief">
        <title>Shoot transcriptome of the giant reed, Arundo donax.</title>
        <authorList>
            <person name="Barrero R.A."/>
            <person name="Guerrero F.D."/>
            <person name="Moolhuijzen P."/>
            <person name="Goolsby J.A."/>
            <person name="Tidwell J."/>
            <person name="Bellgard S.E."/>
            <person name="Bellgard M.I."/>
        </authorList>
    </citation>
    <scope>NUCLEOTIDE SEQUENCE</scope>
    <source>
        <tissue evidence="2">Shoot tissue taken approximately 20 cm above the soil surface</tissue>
    </source>
</reference>
<sequence>MPEHLPHRAGSAGRACRRATRLLASRRAAVHPSVAAWPAALPWAPPLRLLTMRHPVASVAAAAAAHLRHAPTVHLGVAAATRARGSPQSHRVGGGRGEVGWPAPCCPTWSSRTSVPPSLPEP</sequence>
<organism evidence="2">
    <name type="scientific">Arundo donax</name>
    <name type="common">Giant reed</name>
    <name type="synonym">Donax arundinaceus</name>
    <dbReference type="NCBI Taxonomy" id="35708"/>
    <lineage>
        <taxon>Eukaryota</taxon>
        <taxon>Viridiplantae</taxon>
        <taxon>Streptophyta</taxon>
        <taxon>Embryophyta</taxon>
        <taxon>Tracheophyta</taxon>
        <taxon>Spermatophyta</taxon>
        <taxon>Magnoliopsida</taxon>
        <taxon>Liliopsida</taxon>
        <taxon>Poales</taxon>
        <taxon>Poaceae</taxon>
        <taxon>PACMAD clade</taxon>
        <taxon>Arundinoideae</taxon>
        <taxon>Arundineae</taxon>
        <taxon>Arundo</taxon>
    </lineage>
</organism>
<name>A0A0A9H292_ARUDO</name>